<evidence type="ECO:0000256" key="1">
    <source>
        <dbReference type="SAM" id="MobiDB-lite"/>
    </source>
</evidence>
<evidence type="ECO:0000313" key="4">
    <source>
        <dbReference type="WBParaSite" id="Bm17653.1"/>
    </source>
</evidence>
<reference evidence="2" key="2">
    <citation type="submission" date="2019-04" db="EMBL/GenBank/DDBJ databases">
        <authorList>
            <person name="Howe K."/>
            <person name="Paulini M."/>
            <person name="Williams G."/>
        </authorList>
    </citation>
    <scope>NUCLEOTIDE SEQUENCE [LARGE SCALE GENOMIC DNA]</scope>
    <source>
        <strain evidence="2">FR3</strain>
    </source>
</reference>
<dbReference type="OrthoDB" id="6417226at2759"/>
<dbReference type="AlphaFoldDB" id="A0A4E9FJY5"/>
<accession>A0A5S6PDX9</accession>
<dbReference type="RefSeq" id="XP_042936605.1">
    <property type="nucleotide sequence ID" value="XM_043080671.1"/>
</dbReference>
<dbReference type="EMBL" id="CAAKNF010000194">
    <property type="protein sequence ID" value="VIO96822.1"/>
    <property type="molecule type" value="Genomic_DNA"/>
</dbReference>
<accession>A0A4E9FJY5</accession>
<feature type="region of interest" description="Disordered" evidence="1">
    <location>
        <begin position="13"/>
        <end position="33"/>
    </location>
</feature>
<reference evidence="3" key="1">
    <citation type="journal article" date="2007" name="Science">
        <title>Draft genome of the filarial nematode parasite Brugia malayi.</title>
        <authorList>
            <person name="Ghedin E."/>
            <person name="Wang S."/>
            <person name="Spiro D."/>
            <person name="Caler E."/>
            <person name="Zhao Q."/>
            <person name="Crabtree J."/>
            <person name="Allen J.E."/>
            <person name="Delcher A.L."/>
            <person name="Guiliano D.B."/>
            <person name="Miranda-Saavedra D."/>
            <person name="Angiuoli S.V."/>
            <person name="Creasy T."/>
            <person name="Amedeo P."/>
            <person name="Haas B."/>
            <person name="El-Sayed N.M."/>
            <person name="Wortman J.R."/>
            <person name="Feldblyum T."/>
            <person name="Tallon L."/>
            <person name="Schatz M."/>
            <person name="Shumway M."/>
            <person name="Koo H."/>
            <person name="Salzberg S.L."/>
            <person name="Schobel S."/>
            <person name="Pertea M."/>
            <person name="Pop M."/>
            <person name="White O."/>
            <person name="Barton G.J."/>
            <person name="Carlow C.K."/>
            <person name="Crawford M.J."/>
            <person name="Daub J."/>
            <person name="Dimmic M.W."/>
            <person name="Estes C.F."/>
            <person name="Foster J.M."/>
            <person name="Ganatra M."/>
            <person name="Gregory W.F."/>
            <person name="Johnson N.M."/>
            <person name="Jin J."/>
            <person name="Komuniecki R."/>
            <person name="Korf I."/>
            <person name="Kumar S."/>
            <person name="Laney S."/>
            <person name="Li B.W."/>
            <person name="Li W."/>
            <person name="Lindblom T.H."/>
            <person name="Lustigman S."/>
            <person name="Ma D."/>
            <person name="Maina C.V."/>
            <person name="Martin D.M."/>
            <person name="McCarter J.P."/>
            <person name="McReynolds L."/>
            <person name="Mitreva M."/>
            <person name="Nutman T.B."/>
            <person name="Parkinson J."/>
            <person name="Peregrin-Alvarez J.M."/>
            <person name="Poole C."/>
            <person name="Ren Q."/>
            <person name="Saunders L."/>
            <person name="Sluder A.E."/>
            <person name="Smith K."/>
            <person name="Stanke M."/>
            <person name="Unnasch T.R."/>
            <person name="Ware J."/>
            <person name="Wei A.D."/>
            <person name="Weil G."/>
            <person name="Williams D.J."/>
            <person name="Zhang Y."/>
            <person name="Williams S.A."/>
            <person name="Fraser-Liggett C."/>
            <person name="Slatko B."/>
            <person name="Blaxter M.L."/>
            <person name="Scott A.L."/>
        </authorList>
    </citation>
    <scope>NUCLEOTIDE SEQUENCE</scope>
    <source>
        <strain evidence="3">FR3</strain>
    </source>
</reference>
<organism evidence="2">
    <name type="scientific">Brugia malayi</name>
    <name type="common">Filarial nematode worm</name>
    <dbReference type="NCBI Taxonomy" id="6279"/>
    <lineage>
        <taxon>Eukaryota</taxon>
        <taxon>Metazoa</taxon>
        <taxon>Ecdysozoa</taxon>
        <taxon>Nematoda</taxon>
        <taxon>Chromadorea</taxon>
        <taxon>Rhabditida</taxon>
        <taxon>Spirurina</taxon>
        <taxon>Spiruromorpha</taxon>
        <taxon>Filarioidea</taxon>
        <taxon>Onchocercidae</taxon>
        <taxon>Brugia</taxon>
    </lineage>
</organism>
<dbReference type="GeneID" id="66058913"/>
<name>A0A4E9FJY5_BRUMA</name>
<dbReference type="CTD" id="66058913"/>
<keyword evidence="3" id="KW-1185">Reference proteome</keyword>
<reference evidence="4" key="3">
    <citation type="submission" date="2019-12" db="UniProtKB">
        <authorList>
            <consortium name="WormBaseParasite"/>
        </authorList>
    </citation>
    <scope>IDENTIFICATION</scope>
</reference>
<dbReference type="WBParaSite" id="Bm17653.1">
    <property type="protein sequence ID" value="Bm17653.1"/>
    <property type="gene ID" value="WBGene00268795"/>
</dbReference>
<evidence type="ECO:0000313" key="3">
    <source>
        <dbReference type="Proteomes" id="UP000006672"/>
    </source>
</evidence>
<dbReference type="Proteomes" id="UP000006672">
    <property type="component" value="Unassembled WGS sequence"/>
</dbReference>
<sequence length="49" mass="5365">MNSACAMPAECNCDSANDVDDDDVDDDDDDDDGDQFRSCHCAKTPYKKS</sequence>
<gene>
    <name evidence="2 4" type="primary">Bm17653</name>
    <name evidence="2" type="ORF">BM_BM17653</name>
</gene>
<proteinExistence type="predicted"/>
<feature type="compositionally biased region" description="Acidic residues" evidence="1">
    <location>
        <begin position="17"/>
        <end position="33"/>
    </location>
</feature>
<protein>
    <submittedName>
        <fullName evidence="2 4">Uncharacterized protein</fullName>
    </submittedName>
</protein>
<evidence type="ECO:0000313" key="2">
    <source>
        <dbReference type="EMBL" id="VIO96822.1"/>
    </source>
</evidence>
<dbReference type="KEGG" id="bmy:BM_BM17653"/>